<dbReference type="RefSeq" id="WP_227530161.1">
    <property type="nucleotide sequence ID" value="NZ_JAGTTM010000002.1"/>
</dbReference>
<protein>
    <submittedName>
        <fullName evidence="2">SIR2 family protein</fullName>
    </submittedName>
</protein>
<dbReference type="Pfam" id="PF13289">
    <property type="entry name" value="SIR2_2"/>
    <property type="match status" value="1"/>
</dbReference>
<reference evidence="2" key="1">
    <citation type="submission" date="2021-04" db="EMBL/GenBank/DDBJ databases">
        <title>Microbacterium tenobrionis sp. nov. and Microbacterium allomyrinae sp. nov., isolated from larvae of Tenobrio molitor and Allomyrina dichotoma, respectively.</title>
        <authorList>
            <person name="Lee S.D."/>
        </authorList>
    </citation>
    <scope>NUCLEOTIDE SEQUENCE</scope>
    <source>
        <strain evidence="2">YMB-B2</strain>
    </source>
</reference>
<dbReference type="InterPro" id="IPR057574">
    <property type="entry name" value="nSTAND_NTPase5_dom"/>
</dbReference>
<keyword evidence="3" id="KW-1185">Reference proteome</keyword>
<evidence type="ECO:0000259" key="1">
    <source>
        <dbReference type="Pfam" id="PF25199"/>
    </source>
</evidence>
<comment type="caution">
    <text evidence="2">The sequence shown here is derived from an EMBL/GenBank/DDBJ whole genome shotgun (WGS) entry which is preliminary data.</text>
</comment>
<dbReference type="Proteomes" id="UP001139289">
    <property type="component" value="Unassembled WGS sequence"/>
</dbReference>
<evidence type="ECO:0000313" key="3">
    <source>
        <dbReference type="Proteomes" id="UP001139289"/>
    </source>
</evidence>
<name>A0A9X1LNI7_9MICO</name>
<dbReference type="SUPFAM" id="SSF52540">
    <property type="entry name" value="P-loop containing nucleoside triphosphate hydrolases"/>
    <property type="match status" value="1"/>
</dbReference>
<evidence type="ECO:0000313" key="2">
    <source>
        <dbReference type="EMBL" id="MCC2028945.1"/>
    </source>
</evidence>
<organism evidence="2 3">
    <name type="scientific">Microbacterium tenebrionis</name>
    <dbReference type="NCBI Taxonomy" id="2830665"/>
    <lineage>
        <taxon>Bacteria</taxon>
        <taxon>Bacillati</taxon>
        <taxon>Actinomycetota</taxon>
        <taxon>Actinomycetes</taxon>
        <taxon>Micrococcales</taxon>
        <taxon>Microbacteriaceae</taxon>
        <taxon>Microbacterium</taxon>
    </lineage>
</organism>
<accession>A0A9X1LNI7</accession>
<sequence length="777" mass="86491">MIEVENAASFLQAARTGINIFTGAGWSAMAESAIGPLPVGDVLSNELRAEFGVDPNGSLDLPQLSTVIAARDAPGLEEFLRKRFTVSEFDPSYRVLEKIAIRSIFTTNIDDLFEAVLGESDVHFLNDVYSRGAAASGSAIDIVKLHGSVRDPNRPYIFGPLDLAAAATADPDRWMLLRQRLRDSPTLFAGYSLRDAGTLQVLRSGTAGNELPGSAWIQVRPGSDDPAMIEYFRALGFQIIVADTEHLLRYIDENIAAAPSADAADQHLGNVPNSTQTASRPLEDFYLGAAPSWSDVYSTQVVRTSHFATILNNVAAGANTLLSGIPGSGKTTLLMQVAAHAPFDGPRILLDSPSLPEAELISRQVGDGRALILIDNVAGDIESLVRLTHLRHAVVVAADRDYNLSSVSHRIADARIGARVAVSSVSKEDLQRVWYSIPVRIKRRLMEWPETSYSLTPTVSEMVRANLSEKTIDERLVEYIGSIYRSEPEDALMLILACYLHYGRVPLSMDVAVAFFRESIDDYRTLYQMVESVGELLSEYEGQHAAEDQDYFAARSMQVAENVLSGVPGSALRTMLQRFQANVSPLRIPSYDVFRRRGYDHRLYSRAFSSWQDGADEYDKIKSKLEVQNVGPQYYVEQQKALFLAEHRQFDAAFREIDHARGARKRVNWTIENTYNRILFRANVEKAGTIPEAQALCFRALDGLENAFESDQRKGLHALVFADCSLRMSRALEADLVRGYLERAEEMLRDVMAGDESWLERPRFVIREVRNRLRDLS</sequence>
<feature type="domain" description="Novel STAND NTPase 5" evidence="1">
    <location>
        <begin position="284"/>
        <end position="401"/>
    </location>
</feature>
<dbReference type="AlphaFoldDB" id="A0A9X1LNI7"/>
<dbReference type="EMBL" id="JAGTTM010000002">
    <property type="protein sequence ID" value="MCC2028945.1"/>
    <property type="molecule type" value="Genomic_DNA"/>
</dbReference>
<proteinExistence type="predicted"/>
<dbReference type="InterPro" id="IPR027417">
    <property type="entry name" value="P-loop_NTPase"/>
</dbReference>
<dbReference type="Pfam" id="PF25199">
    <property type="entry name" value="nSTAND_NTPase5"/>
    <property type="match status" value="1"/>
</dbReference>
<gene>
    <name evidence="2" type="ORF">KEC56_05345</name>
</gene>